<name>A0A2N7VYN5_9BURK</name>
<keyword evidence="2" id="KW-1185">Reference proteome</keyword>
<reference evidence="1 2" key="1">
    <citation type="submission" date="2018-01" db="EMBL/GenBank/DDBJ databases">
        <title>Whole genome analyses suggest that Burkholderia sensu lato contains two further novel genera in the rhizoxinica-symbiotica group Mycetohabitans gen. nov., and Trinickia gen. nov.: implications for the evolution of diazotrophy and nodulation in the Burkholderiaceae.</title>
        <authorList>
            <person name="Estrada-de los Santos P."/>
            <person name="Palmer M."/>
            <person name="Chavez-Ramirez B."/>
            <person name="Beukes C."/>
            <person name="Steenkamp E.T."/>
            <person name="Hirsch A.M."/>
            <person name="Manyaka P."/>
            <person name="Maluk M."/>
            <person name="Lafos M."/>
            <person name="Crook M."/>
            <person name="Gross E."/>
            <person name="Simon M.F."/>
            <person name="Bueno dos Reis Junior F."/>
            <person name="Poole P.S."/>
            <person name="Venter S.N."/>
            <person name="James E.K."/>
        </authorList>
    </citation>
    <scope>NUCLEOTIDE SEQUENCE [LARGE SCALE GENOMIC DNA]</scope>
    <source>
        <strain evidence="1 2">GP25-8</strain>
    </source>
</reference>
<proteinExistence type="predicted"/>
<sequence length="75" mass="8307">MVHELTRLARAYVRRHHAQPDQVAPEAVLVQIFVNTADMIAAILRSYQSAVEIGEAFAAFWRYQLAGLQALLAAG</sequence>
<organism evidence="1 2">
    <name type="scientific">Trinickia soli</name>
    <dbReference type="NCBI Taxonomy" id="380675"/>
    <lineage>
        <taxon>Bacteria</taxon>
        <taxon>Pseudomonadati</taxon>
        <taxon>Pseudomonadota</taxon>
        <taxon>Betaproteobacteria</taxon>
        <taxon>Burkholderiales</taxon>
        <taxon>Burkholderiaceae</taxon>
        <taxon>Trinickia</taxon>
    </lineage>
</organism>
<accession>A0A2N7VYN5</accession>
<dbReference type="Proteomes" id="UP000235347">
    <property type="component" value="Unassembled WGS sequence"/>
</dbReference>
<evidence type="ECO:0008006" key="3">
    <source>
        <dbReference type="Google" id="ProtNLM"/>
    </source>
</evidence>
<protein>
    <recommendedName>
        <fullName evidence="3">TetR family transcriptional regulator</fullName>
    </recommendedName>
</protein>
<evidence type="ECO:0000313" key="2">
    <source>
        <dbReference type="Proteomes" id="UP000235347"/>
    </source>
</evidence>
<gene>
    <name evidence="1" type="ORF">C0Z19_16985</name>
</gene>
<evidence type="ECO:0000313" key="1">
    <source>
        <dbReference type="EMBL" id="PMS22274.1"/>
    </source>
</evidence>
<comment type="caution">
    <text evidence="1">The sequence shown here is derived from an EMBL/GenBank/DDBJ whole genome shotgun (WGS) entry which is preliminary data.</text>
</comment>
<dbReference type="EMBL" id="PNYB01000014">
    <property type="protein sequence ID" value="PMS22274.1"/>
    <property type="molecule type" value="Genomic_DNA"/>
</dbReference>
<dbReference type="AlphaFoldDB" id="A0A2N7VYN5"/>